<evidence type="ECO:0000313" key="2">
    <source>
        <dbReference type="EMBL" id="KAB8072313.1"/>
    </source>
</evidence>
<name>A0A5N5WUW3_9EURO</name>
<reference evidence="2 3" key="1">
    <citation type="submission" date="2019-04" db="EMBL/GenBank/DDBJ databases">
        <title>Friends and foes A comparative genomics study of 23 Aspergillus species from section Flavi.</title>
        <authorList>
            <consortium name="DOE Joint Genome Institute"/>
            <person name="Kjaerbolling I."/>
            <person name="Vesth T."/>
            <person name="Frisvad J.C."/>
            <person name="Nybo J.L."/>
            <person name="Theobald S."/>
            <person name="Kildgaard S."/>
            <person name="Isbrandt T."/>
            <person name="Kuo A."/>
            <person name="Sato A."/>
            <person name="Lyhne E.K."/>
            <person name="Kogle M.E."/>
            <person name="Wiebenga A."/>
            <person name="Kun R.S."/>
            <person name="Lubbers R.J."/>
            <person name="Makela M.R."/>
            <person name="Barry K."/>
            <person name="Chovatia M."/>
            <person name="Clum A."/>
            <person name="Daum C."/>
            <person name="Haridas S."/>
            <person name="He G."/>
            <person name="LaButti K."/>
            <person name="Lipzen A."/>
            <person name="Mondo S."/>
            <person name="Riley R."/>
            <person name="Salamov A."/>
            <person name="Simmons B.A."/>
            <person name="Magnuson J.K."/>
            <person name="Henrissat B."/>
            <person name="Mortensen U.H."/>
            <person name="Larsen T.O."/>
            <person name="Devries R.P."/>
            <person name="Grigoriev I.V."/>
            <person name="Machida M."/>
            <person name="Baker S.E."/>
            <person name="Andersen M.R."/>
        </authorList>
    </citation>
    <scope>NUCLEOTIDE SEQUENCE [LARGE SCALE GENOMIC DNA]</scope>
    <source>
        <strain evidence="2 3">CBS 151.66</strain>
    </source>
</reference>
<sequence length="229" mass="23762">MAFTIINGQVYTPGLAIIDAPQPNTPLGGDNLQVAIDISGNGQLSSSSSSQFHGITIFLTSNKLSKNFTISNGTTTKFNAYVGPILDLEPSSAVKHVNWIWPACLVGNGNGGSGSARGAYNVSIHQSFKWNGTNYYTVSDLPISVTNSISESGDRVDCGLLENDLLGPAEIAASNDTLPGQPWVSAEASSGGESSSKSSSGDTNGGSQIGITVKQCALFALMVWGMLLV</sequence>
<protein>
    <submittedName>
        <fullName evidence="2">Uncharacterized protein</fullName>
    </submittedName>
</protein>
<dbReference type="AlphaFoldDB" id="A0A5N5WUW3"/>
<organism evidence="2 3">
    <name type="scientific">Aspergillus leporis</name>
    <dbReference type="NCBI Taxonomy" id="41062"/>
    <lineage>
        <taxon>Eukaryota</taxon>
        <taxon>Fungi</taxon>
        <taxon>Dikarya</taxon>
        <taxon>Ascomycota</taxon>
        <taxon>Pezizomycotina</taxon>
        <taxon>Eurotiomycetes</taxon>
        <taxon>Eurotiomycetidae</taxon>
        <taxon>Eurotiales</taxon>
        <taxon>Aspergillaceae</taxon>
        <taxon>Aspergillus</taxon>
        <taxon>Aspergillus subgen. Circumdati</taxon>
    </lineage>
</organism>
<proteinExistence type="predicted"/>
<evidence type="ECO:0000313" key="3">
    <source>
        <dbReference type="Proteomes" id="UP000326565"/>
    </source>
</evidence>
<evidence type="ECO:0000256" key="1">
    <source>
        <dbReference type="SAM" id="MobiDB-lite"/>
    </source>
</evidence>
<feature type="compositionally biased region" description="Low complexity" evidence="1">
    <location>
        <begin position="189"/>
        <end position="202"/>
    </location>
</feature>
<feature type="region of interest" description="Disordered" evidence="1">
    <location>
        <begin position="176"/>
        <end position="204"/>
    </location>
</feature>
<dbReference type="EMBL" id="ML732250">
    <property type="protein sequence ID" value="KAB8072313.1"/>
    <property type="molecule type" value="Genomic_DNA"/>
</dbReference>
<dbReference type="Proteomes" id="UP000326565">
    <property type="component" value="Unassembled WGS sequence"/>
</dbReference>
<gene>
    <name evidence="2" type="ORF">BDV29DRAFT_196945</name>
</gene>
<dbReference type="OrthoDB" id="3267335at2759"/>
<keyword evidence="3" id="KW-1185">Reference proteome</keyword>
<accession>A0A5N5WUW3</accession>